<proteinExistence type="predicted"/>
<dbReference type="GO" id="GO:0016747">
    <property type="term" value="F:acyltransferase activity, transferring groups other than amino-acyl groups"/>
    <property type="evidence" value="ECO:0007669"/>
    <property type="project" value="InterPro"/>
</dbReference>
<keyword evidence="2" id="KW-0808">Transferase</keyword>
<sequence length="148" mass="15454">MGVRSATVMDVPALVGLAKAMHAESGFAGLDFNENIMAATFLELLGQGQFLAVYEREGRVVGGYAGYLSRCCFGADLMAHDYGVFVAPEARGSRAAWVLAKAFVAWAQQAGAKQIRPGVSTGGAGAGAEALYAKLGFRRVGALFAMEV</sequence>
<dbReference type="RefSeq" id="WP_085212142.1">
    <property type="nucleotide sequence ID" value="NZ_FXAM01000001.1"/>
</dbReference>
<dbReference type="CDD" id="cd04301">
    <property type="entry name" value="NAT_SF"/>
    <property type="match status" value="1"/>
</dbReference>
<dbReference type="InterPro" id="IPR000182">
    <property type="entry name" value="GNAT_dom"/>
</dbReference>
<name>A0A1Y6CWI4_9GAMM</name>
<reference evidence="2 3" key="1">
    <citation type="submission" date="2016-12" db="EMBL/GenBank/DDBJ databases">
        <authorList>
            <person name="Song W.-J."/>
            <person name="Kurnit D.M."/>
        </authorList>
    </citation>
    <scope>NUCLEOTIDE SEQUENCE [LARGE SCALE GENOMIC DNA]</scope>
    <source>
        <strain evidence="2 3">175</strain>
    </source>
</reference>
<dbReference type="AlphaFoldDB" id="A0A1Y6CWI4"/>
<dbReference type="Proteomes" id="UP000192923">
    <property type="component" value="Unassembled WGS sequence"/>
</dbReference>
<dbReference type="Pfam" id="PF00583">
    <property type="entry name" value="Acetyltransf_1"/>
    <property type="match status" value="1"/>
</dbReference>
<dbReference type="Gene3D" id="3.40.630.30">
    <property type="match status" value="1"/>
</dbReference>
<evidence type="ECO:0000313" key="2">
    <source>
        <dbReference type="EMBL" id="SMF94616.1"/>
    </source>
</evidence>
<organism evidence="2 3">
    <name type="scientific">Methylomagnum ishizawai</name>
    <dbReference type="NCBI Taxonomy" id="1760988"/>
    <lineage>
        <taxon>Bacteria</taxon>
        <taxon>Pseudomonadati</taxon>
        <taxon>Pseudomonadota</taxon>
        <taxon>Gammaproteobacteria</taxon>
        <taxon>Methylococcales</taxon>
        <taxon>Methylococcaceae</taxon>
        <taxon>Methylomagnum</taxon>
    </lineage>
</organism>
<keyword evidence="3" id="KW-1185">Reference proteome</keyword>
<dbReference type="EMBL" id="FXAM01000001">
    <property type="protein sequence ID" value="SMF94616.1"/>
    <property type="molecule type" value="Genomic_DNA"/>
</dbReference>
<dbReference type="OrthoDB" id="9153800at2"/>
<keyword evidence="2" id="KW-0012">Acyltransferase</keyword>
<evidence type="ECO:0000259" key="1">
    <source>
        <dbReference type="PROSITE" id="PS51186"/>
    </source>
</evidence>
<dbReference type="STRING" id="1760988.SAMN02949497_1937"/>
<dbReference type="SUPFAM" id="SSF55729">
    <property type="entry name" value="Acyl-CoA N-acyltransferases (Nat)"/>
    <property type="match status" value="1"/>
</dbReference>
<protein>
    <submittedName>
        <fullName evidence="2">L-amino acid N-acyltransferase YncA</fullName>
    </submittedName>
</protein>
<evidence type="ECO:0000313" key="3">
    <source>
        <dbReference type="Proteomes" id="UP000192923"/>
    </source>
</evidence>
<dbReference type="InterPro" id="IPR016181">
    <property type="entry name" value="Acyl_CoA_acyltransferase"/>
</dbReference>
<gene>
    <name evidence="2" type="ORF">SAMN02949497_1937</name>
</gene>
<accession>A0A1Y6CWI4</accession>
<feature type="domain" description="N-acetyltransferase" evidence="1">
    <location>
        <begin position="1"/>
        <end position="148"/>
    </location>
</feature>
<dbReference type="PROSITE" id="PS51186">
    <property type="entry name" value="GNAT"/>
    <property type="match status" value="1"/>
</dbReference>